<feature type="transmembrane region" description="Helical" evidence="1">
    <location>
        <begin position="37"/>
        <end position="60"/>
    </location>
</feature>
<feature type="transmembrane region" description="Helical" evidence="1">
    <location>
        <begin position="106"/>
        <end position="128"/>
    </location>
</feature>
<comment type="caution">
    <text evidence="2">The sequence shown here is derived from an EMBL/GenBank/DDBJ whole genome shotgun (WGS) entry which is preliminary data.</text>
</comment>
<keyword evidence="1" id="KW-0472">Membrane</keyword>
<feature type="transmembrane region" description="Helical" evidence="1">
    <location>
        <begin position="67"/>
        <end position="86"/>
    </location>
</feature>
<sequence>MSWKTVRDLLPLVVLHVAAAAVHAASAVGLSGVRPGAAFEVALAFVALVVPMAAVLALAAGMRRVGAALLVLSYLGVAGLTLVGHLGLNLLVNALDSAPSAFRTAFFASGLVMPVIQVCGVVEALRTWGLIAEPRRNRLSVK</sequence>
<keyword evidence="1" id="KW-0812">Transmembrane</keyword>
<gene>
    <name evidence="2" type="ORF">A6D92_10370</name>
</gene>
<dbReference type="Proteomes" id="UP000194267">
    <property type="component" value="Unassembled WGS sequence"/>
</dbReference>
<evidence type="ECO:0000313" key="3">
    <source>
        <dbReference type="Proteomes" id="UP000194267"/>
    </source>
</evidence>
<protein>
    <submittedName>
        <fullName evidence="2">Uncharacterized protein</fullName>
    </submittedName>
</protein>
<name>A0A1Y2T431_SYMTR</name>
<reference evidence="3" key="1">
    <citation type="submission" date="2016-04" db="EMBL/GenBank/DDBJ databases">
        <authorList>
            <person name="Antunes L.P."/>
            <person name="Martins L.F."/>
            <person name="Pereira R.V."/>
            <person name="Thomas A.M."/>
            <person name="Barbosa D."/>
            <person name="Nascimento L."/>
            <person name="Silva G.M."/>
            <person name="Condomitti G.W."/>
            <person name="Digiampietri L.A."/>
            <person name="Lombardi K.C."/>
            <person name="Ramos P.L."/>
            <person name="Quaggio R.B."/>
            <person name="Oliveira J.C."/>
            <person name="Pascon R.C."/>
            <person name="Cruz J.B."/>
            <person name="Silva A.M."/>
            <person name="Setubal J.C."/>
        </authorList>
    </citation>
    <scope>NUCLEOTIDE SEQUENCE [LARGE SCALE GENOMIC DNA]</scope>
</reference>
<evidence type="ECO:0000313" key="2">
    <source>
        <dbReference type="EMBL" id="OTA41059.1"/>
    </source>
</evidence>
<accession>A0A1Y2T431</accession>
<keyword evidence="1" id="KW-1133">Transmembrane helix</keyword>
<dbReference type="EMBL" id="LWLV01000842">
    <property type="protein sequence ID" value="OTA41059.1"/>
    <property type="molecule type" value="Genomic_DNA"/>
</dbReference>
<organism evidence="2 3">
    <name type="scientific">Symbiobacterium thermophilum</name>
    <dbReference type="NCBI Taxonomy" id="2734"/>
    <lineage>
        <taxon>Bacteria</taxon>
        <taxon>Bacillati</taxon>
        <taxon>Bacillota</taxon>
        <taxon>Clostridia</taxon>
        <taxon>Eubacteriales</taxon>
        <taxon>Symbiobacteriaceae</taxon>
        <taxon>Symbiobacterium</taxon>
    </lineage>
</organism>
<dbReference type="AlphaFoldDB" id="A0A1Y2T431"/>
<evidence type="ECO:0000256" key="1">
    <source>
        <dbReference type="SAM" id="Phobius"/>
    </source>
</evidence>
<proteinExistence type="predicted"/>